<organism evidence="1 2">
    <name type="scientific">Lentinus tigrinus ALCF2SS1-6</name>
    <dbReference type="NCBI Taxonomy" id="1328759"/>
    <lineage>
        <taxon>Eukaryota</taxon>
        <taxon>Fungi</taxon>
        <taxon>Dikarya</taxon>
        <taxon>Basidiomycota</taxon>
        <taxon>Agaricomycotina</taxon>
        <taxon>Agaricomycetes</taxon>
        <taxon>Polyporales</taxon>
        <taxon>Polyporaceae</taxon>
        <taxon>Lentinus</taxon>
    </lineage>
</organism>
<keyword evidence="2" id="KW-1185">Reference proteome</keyword>
<accession>A0A5C2SPQ0</accession>
<reference evidence="1" key="1">
    <citation type="journal article" date="2018" name="Genome Biol. Evol.">
        <title>Genomics and development of Lentinus tigrinus, a white-rot wood-decaying mushroom with dimorphic fruiting bodies.</title>
        <authorList>
            <person name="Wu B."/>
            <person name="Xu Z."/>
            <person name="Knudson A."/>
            <person name="Carlson A."/>
            <person name="Chen N."/>
            <person name="Kovaka S."/>
            <person name="LaButti K."/>
            <person name="Lipzen A."/>
            <person name="Pennachio C."/>
            <person name="Riley R."/>
            <person name="Schakwitz W."/>
            <person name="Umezawa K."/>
            <person name="Ohm R.A."/>
            <person name="Grigoriev I.V."/>
            <person name="Nagy L.G."/>
            <person name="Gibbons J."/>
            <person name="Hibbett D."/>
        </authorList>
    </citation>
    <scope>NUCLEOTIDE SEQUENCE [LARGE SCALE GENOMIC DNA]</scope>
    <source>
        <strain evidence="1">ALCF2SS1-6</strain>
    </source>
</reference>
<evidence type="ECO:0000313" key="2">
    <source>
        <dbReference type="Proteomes" id="UP000313359"/>
    </source>
</evidence>
<evidence type="ECO:0008006" key="3">
    <source>
        <dbReference type="Google" id="ProtNLM"/>
    </source>
</evidence>
<evidence type="ECO:0000313" key="1">
    <source>
        <dbReference type="EMBL" id="RPD65314.1"/>
    </source>
</evidence>
<protein>
    <recommendedName>
        <fullName evidence="3">F-box domain-containing protein</fullName>
    </recommendedName>
</protein>
<dbReference type="SUPFAM" id="SSF52047">
    <property type="entry name" value="RNI-like"/>
    <property type="match status" value="1"/>
</dbReference>
<dbReference type="EMBL" id="ML122252">
    <property type="protein sequence ID" value="RPD65314.1"/>
    <property type="molecule type" value="Genomic_DNA"/>
</dbReference>
<dbReference type="OrthoDB" id="2785713at2759"/>
<proteinExistence type="predicted"/>
<sequence>MNLLALRRDVLLPILELLTQRDATQLARVNRAAHNLAMPSVLSRVSLGQRDDAAYWNPNAAIQRVTSFTSLVLKDADVCGHHIKSLTLHCVIFSQRGLEHLPLLEEAMRCLTNLRELAIARTGTTLKHFPALVEVVAGYEKLEYLKLQDVDAHTTPLLARMTSRPREIFLEDVDHPFVFDCLRPHSGTLEVFRLVSSRGALPPPNGDAWDRVHTLELSNWRVYPPVASLSHAFPHVLLLSIQATRFGRSPTEPASSQPFVWQSIDILELHRTSLNLVSPARVLRVGDLDGDDQLTPNFLHYAQPVVLGLDVYSEDYWMPALLEPSGRGLQRLQYLSITRVNGMIFSGEDHKFYNRTSGGYDRRRSIIDTLGKLAGLQVPLRAISFGPQDALPTSMESMASFVAGLFPTIEFVGFGHYEYRRFLPVFVPSKWYRVGRARSEEDGLIAQAVNPVETARITRYLEELGRSPSQ</sequence>
<dbReference type="Proteomes" id="UP000313359">
    <property type="component" value="Unassembled WGS sequence"/>
</dbReference>
<dbReference type="AlphaFoldDB" id="A0A5C2SPQ0"/>
<dbReference type="STRING" id="1328759.A0A5C2SPQ0"/>
<gene>
    <name evidence="1" type="ORF">L227DRAFT_649452</name>
</gene>
<name>A0A5C2SPQ0_9APHY</name>